<name>A0A1I6DB27_9FIRM</name>
<keyword evidence="2" id="KW-1133">Transmembrane helix</keyword>
<dbReference type="OrthoDB" id="1679795at2"/>
<evidence type="ECO:0000256" key="1">
    <source>
        <dbReference type="ARBA" id="ARBA00005721"/>
    </source>
</evidence>
<sequence>MGPFDRGILAIYTFTLTLLFLALAAYLAGWPEPVQELWQEMQLPGQEEITWALLGVYVLMGVRLLWSGFKGERKKQAIVHEGNLGQVRVSLPAVESLSEKVVSAVQGVKEVRARVEAVPQGIAVNLRIVTTPDINIPRVAEDMQRQVKESIYDIVGISVHEVRVTVESFFARKPRVE</sequence>
<gene>
    <name evidence="3" type="ORF">SAMN05660706_10842</name>
</gene>
<evidence type="ECO:0000313" key="3">
    <source>
        <dbReference type="EMBL" id="SFR02653.1"/>
    </source>
</evidence>
<dbReference type="STRING" id="39060.SAMN05660706_10842"/>
<protein>
    <submittedName>
        <fullName evidence="3">Asp23 family, cell envelope-related function</fullName>
    </submittedName>
</protein>
<dbReference type="InterPro" id="IPR005531">
    <property type="entry name" value="Asp23"/>
</dbReference>
<dbReference type="NCBIfam" id="NF033218">
    <property type="entry name" value="anchor_AmaP"/>
    <property type="match status" value="1"/>
</dbReference>
<keyword evidence="2" id="KW-0472">Membrane</keyword>
<comment type="similarity">
    <text evidence="1">Belongs to the asp23 family.</text>
</comment>
<proteinExistence type="inferred from homology"/>
<dbReference type="EMBL" id="FOYM01000008">
    <property type="protein sequence ID" value="SFR02653.1"/>
    <property type="molecule type" value="Genomic_DNA"/>
</dbReference>
<dbReference type="Pfam" id="PF03780">
    <property type="entry name" value="Asp23"/>
    <property type="match status" value="1"/>
</dbReference>
<accession>A0A1I6DB27</accession>
<organism evidence="3 4">
    <name type="scientific">Desulfoscipio geothermicus DSM 3669</name>
    <dbReference type="NCBI Taxonomy" id="1121426"/>
    <lineage>
        <taxon>Bacteria</taxon>
        <taxon>Bacillati</taxon>
        <taxon>Bacillota</taxon>
        <taxon>Clostridia</taxon>
        <taxon>Eubacteriales</taxon>
        <taxon>Desulfallaceae</taxon>
        <taxon>Desulfoscipio</taxon>
    </lineage>
</organism>
<feature type="transmembrane region" description="Helical" evidence="2">
    <location>
        <begin position="7"/>
        <end position="29"/>
    </location>
</feature>
<evidence type="ECO:0000313" key="4">
    <source>
        <dbReference type="Proteomes" id="UP000199584"/>
    </source>
</evidence>
<feature type="transmembrane region" description="Helical" evidence="2">
    <location>
        <begin position="49"/>
        <end position="66"/>
    </location>
</feature>
<keyword evidence="2" id="KW-0812">Transmembrane</keyword>
<evidence type="ECO:0000256" key="2">
    <source>
        <dbReference type="SAM" id="Phobius"/>
    </source>
</evidence>
<dbReference type="RefSeq" id="WP_092482614.1">
    <property type="nucleotide sequence ID" value="NZ_FOYM01000008.1"/>
</dbReference>
<dbReference type="AlphaFoldDB" id="A0A1I6DB27"/>
<keyword evidence="4" id="KW-1185">Reference proteome</keyword>
<reference evidence="4" key="1">
    <citation type="submission" date="2016-10" db="EMBL/GenBank/DDBJ databases">
        <authorList>
            <person name="Varghese N."/>
            <person name="Submissions S."/>
        </authorList>
    </citation>
    <scope>NUCLEOTIDE SEQUENCE [LARGE SCALE GENOMIC DNA]</scope>
    <source>
        <strain evidence="4">DSM 3669</strain>
    </source>
</reference>
<dbReference type="Proteomes" id="UP000199584">
    <property type="component" value="Unassembled WGS sequence"/>
</dbReference>